<feature type="region of interest" description="Disordered" evidence="1">
    <location>
        <begin position="229"/>
        <end position="261"/>
    </location>
</feature>
<protein>
    <submittedName>
        <fullName evidence="2">Uncharacterized protein</fullName>
    </submittedName>
</protein>
<dbReference type="VEuPathDB" id="FungiDB:BLGHR1_16403"/>
<dbReference type="EMBL" id="UNSH01000081">
    <property type="protein sequence ID" value="SZF05600.1"/>
    <property type="molecule type" value="Genomic_DNA"/>
</dbReference>
<feature type="compositionally biased region" description="Acidic residues" evidence="1">
    <location>
        <begin position="229"/>
        <end position="247"/>
    </location>
</feature>
<evidence type="ECO:0000256" key="1">
    <source>
        <dbReference type="SAM" id="MobiDB-lite"/>
    </source>
</evidence>
<reference evidence="2 3" key="1">
    <citation type="submission" date="2017-11" db="EMBL/GenBank/DDBJ databases">
        <authorList>
            <person name="Kracher B."/>
        </authorList>
    </citation>
    <scope>NUCLEOTIDE SEQUENCE [LARGE SCALE GENOMIC DNA]</scope>
    <source>
        <strain evidence="2 3">RACE1</strain>
    </source>
</reference>
<evidence type="ECO:0000313" key="2">
    <source>
        <dbReference type="EMBL" id="SZF05600.1"/>
    </source>
</evidence>
<evidence type="ECO:0000313" key="3">
    <source>
        <dbReference type="Proteomes" id="UP000275772"/>
    </source>
</evidence>
<organism evidence="2 3">
    <name type="scientific">Blumeria hordei</name>
    <name type="common">Barley powdery mildew</name>
    <name type="synonym">Blumeria graminis f. sp. hordei</name>
    <dbReference type="NCBI Taxonomy" id="2867405"/>
    <lineage>
        <taxon>Eukaryota</taxon>
        <taxon>Fungi</taxon>
        <taxon>Dikarya</taxon>
        <taxon>Ascomycota</taxon>
        <taxon>Pezizomycotina</taxon>
        <taxon>Leotiomycetes</taxon>
        <taxon>Erysiphales</taxon>
        <taxon>Erysiphaceae</taxon>
        <taxon>Blumeria</taxon>
    </lineage>
</organism>
<dbReference type="AlphaFoldDB" id="A0A383V1R3"/>
<proteinExistence type="predicted"/>
<sequence>MAVCDNDSRRPVSTYLVDTPAGPYLYGTGAPLKFFTSDTVDSPAIISNNLRAMVKRDWPASLEDLPAPIEYDDTEAMAEKLATFFVNQSDPDDVSEIPPPISPHELFMGFNAVHIYQYGIDFCYQVMCHISRLGERSQTPEVEEQETYPLDWVRRNIGHLIQLPRIEDEEDEFEAQTKLCGKLREISPAKAHTSRQRMEYYRKLLLDNTKSPSSEIQLFEDVVQPFSDSEDDDALYDEQSGDDESDEVSQQSDYDETSLFGYTTDQTSSSDLMMPYLGNFRSKIPVMISRKSPICATDTSIERLSSSNVDVGRCDIRALPSKIPQPIKLFSTSKKRKSLRILFNG</sequence>
<gene>
    <name evidence="2" type="ORF">BLGHR1_16403</name>
</gene>
<dbReference type="Proteomes" id="UP000275772">
    <property type="component" value="Unassembled WGS sequence"/>
</dbReference>
<name>A0A383V1R3_BLUHO</name>
<accession>A0A383V1R3</accession>